<dbReference type="InterPro" id="IPR016088">
    <property type="entry name" value="Chalcone_isomerase_3-sand"/>
</dbReference>
<keyword evidence="3" id="KW-0413">Isomerase</keyword>
<evidence type="ECO:0000313" key="3">
    <source>
        <dbReference type="EMBL" id="PWQ93984.1"/>
    </source>
</evidence>
<dbReference type="GO" id="GO:0016872">
    <property type="term" value="F:intramolecular lyase activity"/>
    <property type="evidence" value="ECO:0007669"/>
    <property type="project" value="InterPro"/>
</dbReference>
<sequence length="189" mass="20540">MKSVYSILLGVMLTLCTLQAPAATHLAGVAVPDTLKYGNKTMVHNGSGIRKKFFVQLYVGSLYLSKKSNDAAEILASEDAKAIRLVLISNKITIPKMKQAMLKGLHRATKGNLAPIQTEVDQILAVFEKGVAVNDVFDIINVEGDGLHVLKNSEKILAIHSPVFKNALFKMWLTNAAVDLRLRAGLLGM</sequence>
<dbReference type="AlphaFoldDB" id="A0A317C5V9"/>
<reference evidence="3 4" key="1">
    <citation type="submission" date="2018-05" db="EMBL/GenBank/DDBJ databases">
        <title>Leucothrix arctica sp. nov., isolated from Arctic seawater.</title>
        <authorList>
            <person name="Choi A."/>
            <person name="Baek K."/>
        </authorList>
    </citation>
    <scope>NUCLEOTIDE SEQUENCE [LARGE SCALE GENOMIC DNA]</scope>
    <source>
        <strain evidence="3 4">IMCC9719</strain>
    </source>
</reference>
<feature type="signal peptide" evidence="1">
    <location>
        <begin position="1"/>
        <end position="22"/>
    </location>
</feature>
<dbReference type="Pfam" id="PF16036">
    <property type="entry name" value="Chalcone_3"/>
    <property type="match status" value="1"/>
</dbReference>
<evidence type="ECO:0000259" key="2">
    <source>
        <dbReference type="Pfam" id="PF16036"/>
    </source>
</evidence>
<evidence type="ECO:0000256" key="1">
    <source>
        <dbReference type="SAM" id="SignalP"/>
    </source>
</evidence>
<dbReference type="RefSeq" id="WP_109826514.1">
    <property type="nucleotide sequence ID" value="NZ_QGKL01000042.1"/>
</dbReference>
<dbReference type="SUPFAM" id="SSF54626">
    <property type="entry name" value="Chalcone isomerase"/>
    <property type="match status" value="1"/>
</dbReference>
<dbReference type="InterPro" id="IPR016087">
    <property type="entry name" value="Chalcone_isomerase"/>
</dbReference>
<feature type="chain" id="PRO_5016327198" evidence="1">
    <location>
        <begin position="23"/>
        <end position="189"/>
    </location>
</feature>
<comment type="caution">
    <text evidence="3">The sequence shown here is derived from an EMBL/GenBank/DDBJ whole genome shotgun (WGS) entry which is preliminary data.</text>
</comment>
<dbReference type="OrthoDB" id="270742at2"/>
<accession>A0A317C5V9</accession>
<evidence type="ECO:0000313" key="4">
    <source>
        <dbReference type="Proteomes" id="UP000245506"/>
    </source>
</evidence>
<keyword evidence="1" id="KW-0732">Signal</keyword>
<dbReference type="EMBL" id="QGKL01000042">
    <property type="protein sequence ID" value="PWQ93984.1"/>
    <property type="molecule type" value="Genomic_DNA"/>
</dbReference>
<dbReference type="InterPro" id="IPR036298">
    <property type="entry name" value="Chalcone_isomerase_sf"/>
</dbReference>
<keyword evidence="4" id="KW-1185">Reference proteome</keyword>
<feature type="domain" description="Chalcone isomerase" evidence="2">
    <location>
        <begin position="23"/>
        <end position="188"/>
    </location>
</feature>
<protein>
    <submittedName>
        <fullName evidence="3">Chalcone isomerase</fullName>
    </submittedName>
</protein>
<organism evidence="3 4">
    <name type="scientific">Leucothrix arctica</name>
    <dbReference type="NCBI Taxonomy" id="1481894"/>
    <lineage>
        <taxon>Bacteria</taxon>
        <taxon>Pseudomonadati</taxon>
        <taxon>Pseudomonadota</taxon>
        <taxon>Gammaproteobacteria</taxon>
        <taxon>Thiotrichales</taxon>
        <taxon>Thiotrichaceae</taxon>
        <taxon>Leucothrix</taxon>
    </lineage>
</organism>
<name>A0A317C5V9_9GAMM</name>
<gene>
    <name evidence="3" type="ORF">DKT75_20535</name>
</gene>
<proteinExistence type="predicted"/>
<dbReference type="Proteomes" id="UP000245506">
    <property type="component" value="Unassembled WGS sequence"/>
</dbReference>
<dbReference type="Gene3D" id="3.50.70.10">
    <property type="match status" value="1"/>
</dbReference>